<evidence type="ECO:0000313" key="3">
    <source>
        <dbReference type="Proteomes" id="UP000024635"/>
    </source>
</evidence>
<keyword evidence="1" id="KW-1133">Transmembrane helix</keyword>
<comment type="caution">
    <text evidence="2">The sequence shown here is derived from an EMBL/GenBank/DDBJ whole genome shotgun (WGS) entry which is preliminary data.</text>
</comment>
<feature type="transmembrane region" description="Helical" evidence="1">
    <location>
        <begin position="28"/>
        <end position="51"/>
    </location>
</feature>
<name>A0A016V2L8_9BILA</name>
<keyword evidence="1" id="KW-0472">Membrane</keyword>
<protein>
    <submittedName>
        <fullName evidence="2">Uncharacterized protein</fullName>
    </submittedName>
</protein>
<proteinExistence type="predicted"/>
<evidence type="ECO:0000256" key="1">
    <source>
        <dbReference type="SAM" id="Phobius"/>
    </source>
</evidence>
<dbReference type="Proteomes" id="UP000024635">
    <property type="component" value="Unassembled WGS sequence"/>
</dbReference>
<gene>
    <name evidence="2" type="primary">Acey_s0019.g3844</name>
    <name evidence="2" type="ORF">Y032_0019g3844</name>
</gene>
<keyword evidence="3" id="KW-1185">Reference proteome</keyword>
<reference evidence="3" key="1">
    <citation type="journal article" date="2015" name="Nat. Genet.">
        <title>The genome and transcriptome of the zoonotic hookworm Ancylostoma ceylanicum identify infection-specific gene families.</title>
        <authorList>
            <person name="Schwarz E.M."/>
            <person name="Hu Y."/>
            <person name="Antoshechkin I."/>
            <person name="Miller M.M."/>
            <person name="Sternberg P.W."/>
            <person name="Aroian R.V."/>
        </authorList>
    </citation>
    <scope>NUCLEOTIDE SEQUENCE</scope>
    <source>
        <strain evidence="3">HY135</strain>
    </source>
</reference>
<evidence type="ECO:0000313" key="2">
    <source>
        <dbReference type="EMBL" id="EYC21476.1"/>
    </source>
</evidence>
<accession>A0A016V2L8</accession>
<dbReference type="AlphaFoldDB" id="A0A016V2L8"/>
<organism evidence="2 3">
    <name type="scientific">Ancylostoma ceylanicum</name>
    <dbReference type="NCBI Taxonomy" id="53326"/>
    <lineage>
        <taxon>Eukaryota</taxon>
        <taxon>Metazoa</taxon>
        <taxon>Ecdysozoa</taxon>
        <taxon>Nematoda</taxon>
        <taxon>Chromadorea</taxon>
        <taxon>Rhabditida</taxon>
        <taxon>Rhabditina</taxon>
        <taxon>Rhabditomorpha</taxon>
        <taxon>Strongyloidea</taxon>
        <taxon>Ancylostomatidae</taxon>
        <taxon>Ancylostomatinae</taxon>
        <taxon>Ancylostoma</taxon>
    </lineage>
</organism>
<dbReference type="InterPro" id="IPR019422">
    <property type="entry name" value="7TM_GPCR_serpentine_rcpt_Srh"/>
</dbReference>
<dbReference type="EMBL" id="JARK01001355">
    <property type="protein sequence ID" value="EYC21476.1"/>
    <property type="molecule type" value="Genomic_DNA"/>
</dbReference>
<keyword evidence="1" id="KW-0812">Transmembrane</keyword>
<dbReference type="Pfam" id="PF10318">
    <property type="entry name" value="7TM_GPCR_Srh"/>
    <property type="match status" value="1"/>
</dbReference>
<sequence length="73" mass="8526">MLSVVLLFYLRYDAVLLQHHRMKGKKSYVFFIFGIIQVIMMAATPILVYFITPDQDIAKKNLIEVCTLITLLY</sequence>